<evidence type="ECO:0000313" key="2">
    <source>
        <dbReference type="Proteomes" id="UP001396334"/>
    </source>
</evidence>
<protein>
    <submittedName>
        <fullName evidence="1">Uncharacterized protein</fullName>
    </submittedName>
</protein>
<dbReference type="Proteomes" id="UP001396334">
    <property type="component" value="Unassembled WGS sequence"/>
</dbReference>
<proteinExistence type="predicted"/>
<keyword evidence="2" id="KW-1185">Reference proteome</keyword>
<gene>
    <name evidence="1" type="ORF">V6N11_001542</name>
</gene>
<dbReference type="EMBL" id="JBBPBN010000019">
    <property type="protein sequence ID" value="KAK9018571.1"/>
    <property type="molecule type" value="Genomic_DNA"/>
</dbReference>
<dbReference type="InterPro" id="IPR027417">
    <property type="entry name" value="P-loop_NTPase"/>
</dbReference>
<name>A0ABR2S016_9ROSI</name>
<evidence type="ECO:0000313" key="1">
    <source>
        <dbReference type="EMBL" id="KAK9018571.1"/>
    </source>
</evidence>
<reference evidence="1 2" key="1">
    <citation type="journal article" date="2024" name="G3 (Bethesda)">
        <title>Genome assembly of Hibiscus sabdariffa L. provides insights into metabolisms of medicinal natural products.</title>
        <authorList>
            <person name="Kim T."/>
        </authorList>
    </citation>
    <scope>NUCLEOTIDE SEQUENCE [LARGE SCALE GENOMIC DNA]</scope>
    <source>
        <strain evidence="1">TK-2024</strain>
        <tissue evidence="1">Old leaves</tissue>
    </source>
</reference>
<comment type="caution">
    <text evidence="1">The sequence shown here is derived from an EMBL/GenBank/DDBJ whole genome shotgun (WGS) entry which is preliminary data.</text>
</comment>
<sequence length="138" mass="15964">MLSVKKFIRRSPPAVVLYFERLDLINMGYRDFPLLKLMTDVFGNAIWFSTILVMTHSSSTLPEGPNGYSVNYESYVKHCIALVQQYMHQAISYSTLEYPLLLVEKGPRCKRNFMGESVLPNGQIWTIPVLVIMHMYPR</sequence>
<accession>A0ABR2S016</accession>
<organism evidence="1 2">
    <name type="scientific">Hibiscus sabdariffa</name>
    <name type="common">roselle</name>
    <dbReference type="NCBI Taxonomy" id="183260"/>
    <lineage>
        <taxon>Eukaryota</taxon>
        <taxon>Viridiplantae</taxon>
        <taxon>Streptophyta</taxon>
        <taxon>Embryophyta</taxon>
        <taxon>Tracheophyta</taxon>
        <taxon>Spermatophyta</taxon>
        <taxon>Magnoliopsida</taxon>
        <taxon>eudicotyledons</taxon>
        <taxon>Gunneridae</taxon>
        <taxon>Pentapetalae</taxon>
        <taxon>rosids</taxon>
        <taxon>malvids</taxon>
        <taxon>Malvales</taxon>
        <taxon>Malvaceae</taxon>
        <taxon>Malvoideae</taxon>
        <taxon>Hibiscus</taxon>
    </lineage>
</organism>
<dbReference type="Gene3D" id="3.40.50.300">
    <property type="entry name" value="P-loop containing nucleotide triphosphate hydrolases"/>
    <property type="match status" value="1"/>
</dbReference>